<reference evidence="1 2" key="1">
    <citation type="submission" date="2019-11" db="EMBL/GenBank/DDBJ databases">
        <title>Whole genome sequence of Oryza granulata.</title>
        <authorList>
            <person name="Li W."/>
        </authorList>
    </citation>
    <scope>NUCLEOTIDE SEQUENCE [LARGE SCALE GENOMIC DNA]</scope>
    <source>
        <strain evidence="2">cv. Menghai</strain>
        <tissue evidence="1">Leaf</tissue>
    </source>
</reference>
<dbReference type="EMBL" id="SPHZ02000007">
    <property type="protein sequence ID" value="KAF0909069.1"/>
    <property type="molecule type" value="Genomic_DNA"/>
</dbReference>
<evidence type="ECO:0000313" key="1">
    <source>
        <dbReference type="EMBL" id="KAF0909069.1"/>
    </source>
</evidence>
<organism evidence="1 2">
    <name type="scientific">Oryza meyeriana var. granulata</name>
    <dbReference type="NCBI Taxonomy" id="110450"/>
    <lineage>
        <taxon>Eukaryota</taxon>
        <taxon>Viridiplantae</taxon>
        <taxon>Streptophyta</taxon>
        <taxon>Embryophyta</taxon>
        <taxon>Tracheophyta</taxon>
        <taxon>Spermatophyta</taxon>
        <taxon>Magnoliopsida</taxon>
        <taxon>Liliopsida</taxon>
        <taxon>Poales</taxon>
        <taxon>Poaceae</taxon>
        <taxon>BOP clade</taxon>
        <taxon>Oryzoideae</taxon>
        <taxon>Oryzeae</taxon>
        <taxon>Oryzinae</taxon>
        <taxon>Oryza</taxon>
        <taxon>Oryza meyeriana</taxon>
    </lineage>
</organism>
<dbReference type="Proteomes" id="UP000479710">
    <property type="component" value="Unassembled WGS sequence"/>
</dbReference>
<gene>
    <name evidence="1" type="ORF">E2562_030821</name>
</gene>
<sequence length="63" mass="7001">MQCHIPDGTVLFDLGEIGLLFLKHGLVDSLGIIAMLNQVGYTPEINHSVLMEMAEHKKDLEQP</sequence>
<keyword evidence="2" id="KW-1185">Reference proteome</keyword>
<protein>
    <submittedName>
        <fullName evidence="1">Uncharacterized protein</fullName>
    </submittedName>
</protein>
<name>A0A6G1D9L0_9ORYZ</name>
<dbReference type="OrthoDB" id="5372507at2759"/>
<proteinExistence type="predicted"/>
<accession>A0A6G1D9L0</accession>
<dbReference type="AlphaFoldDB" id="A0A6G1D9L0"/>
<comment type="caution">
    <text evidence="1">The sequence shown here is derived from an EMBL/GenBank/DDBJ whole genome shotgun (WGS) entry which is preliminary data.</text>
</comment>
<evidence type="ECO:0000313" key="2">
    <source>
        <dbReference type="Proteomes" id="UP000479710"/>
    </source>
</evidence>